<accession>A0A2M4DLK6</accession>
<proteinExistence type="predicted"/>
<dbReference type="EMBL" id="GGFL01014227">
    <property type="protein sequence ID" value="MBW78405.1"/>
    <property type="molecule type" value="Transcribed_RNA"/>
</dbReference>
<organism evidence="1">
    <name type="scientific">Anopheles darlingi</name>
    <name type="common">Mosquito</name>
    <dbReference type="NCBI Taxonomy" id="43151"/>
    <lineage>
        <taxon>Eukaryota</taxon>
        <taxon>Metazoa</taxon>
        <taxon>Ecdysozoa</taxon>
        <taxon>Arthropoda</taxon>
        <taxon>Hexapoda</taxon>
        <taxon>Insecta</taxon>
        <taxon>Pterygota</taxon>
        <taxon>Neoptera</taxon>
        <taxon>Endopterygota</taxon>
        <taxon>Diptera</taxon>
        <taxon>Nematocera</taxon>
        <taxon>Culicoidea</taxon>
        <taxon>Culicidae</taxon>
        <taxon>Anophelinae</taxon>
        <taxon>Anopheles</taxon>
    </lineage>
</organism>
<sequence>MWPILATTATAATSGTSTVERCHDHHTCWRGYDRRGHSVDETAGKEAGHCCCCCCCWCYCYCFCRFCCCCCCCCCSV</sequence>
<dbReference type="AlphaFoldDB" id="A0A2M4DLK6"/>
<evidence type="ECO:0000313" key="1">
    <source>
        <dbReference type="EMBL" id="MBW78405.1"/>
    </source>
</evidence>
<name>A0A2M4DLK6_ANODA</name>
<protein>
    <submittedName>
        <fullName evidence="1">Putative secreted protein</fullName>
    </submittedName>
</protein>
<reference evidence="1" key="1">
    <citation type="submission" date="2018-01" db="EMBL/GenBank/DDBJ databases">
        <title>An insight into the sialome of Amazonian anophelines.</title>
        <authorList>
            <person name="Ribeiro J.M."/>
            <person name="Scarpassa V."/>
            <person name="Calvo E."/>
        </authorList>
    </citation>
    <scope>NUCLEOTIDE SEQUENCE</scope>
</reference>